<feature type="transmembrane region" description="Helical" evidence="1">
    <location>
        <begin position="112"/>
        <end position="133"/>
    </location>
</feature>
<feature type="transmembrane region" description="Helical" evidence="1">
    <location>
        <begin position="189"/>
        <end position="208"/>
    </location>
</feature>
<dbReference type="Proteomes" id="UP000187148">
    <property type="component" value="Chromosome"/>
</dbReference>
<dbReference type="AlphaFoldDB" id="A0A807LFC0"/>
<keyword evidence="3" id="KW-1185">Reference proteome</keyword>
<keyword evidence="1" id="KW-0472">Membrane</keyword>
<proteinExistence type="predicted"/>
<dbReference type="EMBL" id="CP019445">
    <property type="protein sequence ID" value="APZ05031.1"/>
    <property type="molecule type" value="Genomic_DNA"/>
</dbReference>
<keyword evidence="1" id="KW-1133">Transmembrane helix</keyword>
<name>A0A807LFC0_9ENTR</name>
<dbReference type="KEGG" id="kco:BWI95_08165"/>
<evidence type="ECO:0000313" key="3">
    <source>
        <dbReference type="Proteomes" id="UP000187148"/>
    </source>
</evidence>
<organism evidence="2 3">
    <name type="scientific">Kosakonia cowanii JCM 10956 = DSM 18146</name>
    <dbReference type="NCBI Taxonomy" id="1300165"/>
    <lineage>
        <taxon>Bacteria</taxon>
        <taxon>Pseudomonadati</taxon>
        <taxon>Pseudomonadota</taxon>
        <taxon>Gammaproteobacteria</taxon>
        <taxon>Enterobacterales</taxon>
        <taxon>Enterobacteriaceae</taxon>
        <taxon>Kosakonia</taxon>
    </lineage>
</organism>
<evidence type="ECO:0000256" key="1">
    <source>
        <dbReference type="SAM" id="Phobius"/>
    </source>
</evidence>
<gene>
    <name evidence="2" type="ORF">BWI95_08165</name>
</gene>
<accession>A0A807LFC0</accession>
<sequence>MACIQNFYGAEVVIEADVFFNDYLIYLKKVIARGEWQDIYLDDSSPNQIRISLLSWFAGAQNTSIQLVLQQANNEQQSMINEISKCYLEDINHTFYRIDKESYQLYPVRMRYSIRMFFATATGVIGVSLFVLLREKWRQLARDFYYQRNEDVMERNNHEPDRFKENCTEEKYWQDEEGNKKKKVADGTIAAITIYLIMLVVSLIWLGLEIYTGL</sequence>
<reference evidence="2 3" key="1">
    <citation type="submission" date="2017-01" db="EMBL/GenBank/DDBJ databases">
        <authorList>
            <person name="Cao J.-M."/>
        </authorList>
    </citation>
    <scope>NUCLEOTIDE SEQUENCE [LARGE SCALE GENOMIC DNA]</scope>
    <source>
        <strain evidence="2 3">888-76</strain>
    </source>
</reference>
<keyword evidence="1" id="KW-0812">Transmembrane</keyword>
<evidence type="ECO:0000313" key="2">
    <source>
        <dbReference type="EMBL" id="APZ05031.1"/>
    </source>
</evidence>
<protein>
    <submittedName>
        <fullName evidence="2">Uncharacterized protein</fullName>
    </submittedName>
</protein>